<gene>
    <name evidence="1" type="ORF">SAMN05421823_101537</name>
</gene>
<dbReference type="OrthoDB" id="1116284at2"/>
<dbReference type="PROSITE" id="PS51257">
    <property type="entry name" value="PROKAR_LIPOPROTEIN"/>
    <property type="match status" value="1"/>
</dbReference>
<organism evidence="1 2">
    <name type="scientific">Catalinimonas alkaloidigena</name>
    <dbReference type="NCBI Taxonomy" id="1075417"/>
    <lineage>
        <taxon>Bacteria</taxon>
        <taxon>Pseudomonadati</taxon>
        <taxon>Bacteroidota</taxon>
        <taxon>Cytophagia</taxon>
        <taxon>Cytophagales</taxon>
        <taxon>Catalimonadaceae</taxon>
        <taxon>Catalinimonas</taxon>
    </lineage>
</organism>
<evidence type="ECO:0000313" key="2">
    <source>
        <dbReference type="Proteomes" id="UP000198510"/>
    </source>
</evidence>
<dbReference type="AlphaFoldDB" id="A0A1G8Y108"/>
<accession>A0A1G8Y108</accession>
<dbReference type="RefSeq" id="WP_089678641.1">
    <property type="nucleotide sequence ID" value="NZ_FNFO01000001.1"/>
</dbReference>
<dbReference type="EMBL" id="FNFO01000001">
    <property type="protein sequence ID" value="SDJ96472.1"/>
    <property type="molecule type" value="Genomic_DNA"/>
</dbReference>
<protein>
    <submittedName>
        <fullName evidence="1">Uncharacterized protein</fullName>
    </submittedName>
</protein>
<reference evidence="1 2" key="1">
    <citation type="submission" date="2016-10" db="EMBL/GenBank/DDBJ databases">
        <authorList>
            <person name="de Groot N.N."/>
        </authorList>
    </citation>
    <scope>NUCLEOTIDE SEQUENCE [LARGE SCALE GENOMIC DNA]</scope>
    <source>
        <strain evidence="1 2">DSM 25186</strain>
    </source>
</reference>
<dbReference type="STRING" id="1075417.SAMN05421823_101537"/>
<dbReference type="Proteomes" id="UP000198510">
    <property type="component" value="Unassembled WGS sequence"/>
</dbReference>
<evidence type="ECO:0000313" key="1">
    <source>
        <dbReference type="EMBL" id="SDJ96472.1"/>
    </source>
</evidence>
<name>A0A1G8Y108_9BACT</name>
<proteinExistence type="predicted"/>
<sequence length="300" mass="33630">MKKTAVSLLTALALLSACDPETQSTPDVAESLDQAAVETPKLSNEVLRDLLQSIPSPLETSMLIKESGAQYEKGYLNSVDNKSNYNTNARKALNLGIYGADLGYTNLYSRSQDGIYYMNAVRDMAEGLQIGQFFDFELIRRLATNTTNLDSLLLITTQNFQQINTHLQDQNRTNLSVLILAGGWLEAQHLMNQVVQDHPDQEALKERIGEQKIVLERIMLVLDSYSQDPSIGPLAADMKQLKGIFDEVEIVHTYEESVMEEVDGIMMMVDKSTSTVYITSEQLERIAKTTEQIRNKIIES</sequence>
<keyword evidence="2" id="KW-1185">Reference proteome</keyword>